<evidence type="ECO:0000313" key="7">
    <source>
        <dbReference type="Proteomes" id="UP001316087"/>
    </source>
</evidence>
<evidence type="ECO:0000256" key="2">
    <source>
        <dbReference type="ARBA" id="ARBA00029447"/>
    </source>
</evidence>
<evidence type="ECO:0000259" key="5">
    <source>
        <dbReference type="PROSITE" id="PS50111"/>
    </source>
</evidence>
<keyword evidence="7" id="KW-1185">Reference proteome</keyword>
<evidence type="ECO:0000256" key="4">
    <source>
        <dbReference type="SAM" id="Coils"/>
    </source>
</evidence>
<dbReference type="PANTHER" id="PTHR32089">
    <property type="entry name" value="METHYL-ACCEPTING CHEMOTAXIS PROTEIN MCPB"/>
    <property type="match status" value="1"/>
</dbReference>
<sequence length="431" mass="48650">MFFYKKNYEVQAVDLRKVTVKLEVKGNTDVKKQLQMLNLTEEDLKYLKVFKPHVDENIDQIVDTFYTNLGLEQSLVDIINDYSSVNRLKVTLQRHICEMFSGVIDLEYLEKRKKIARVHVHIGLKTKWYIGAFQSILTDFIRLVQLNIKHESQCYHTITAISKMLNFEQQVVLEEYEFVIEAMKEKLEQEKRQVSNAIIGSSANLAAISEQTNASFQMLTEQSEVMVAYVKKAIDYSEKTTEQAHQGKVQIQQQAVSMNAIQHSVAMISEEMDKLTEISKEMESTMGIVTNIANQTNLLALNAAIEAARAGEAGKGFGVVSGEVRKLSEQTKESAINVEALLQNTNIRTTKLQKSLEEIKLAVIVGEESMHNTEIQFNAIVESMDATKTQNNLVEHEVKQIGDVILELGSAFDEVTYAADALANVSQSLEK</sequence>
<feature type="domain" description="Methyl-accepting transducer" evidence="5">
    <location>
        <begin position="210"/>
        <end position="423"/>
    </location>
</feature>
<gene>
    <name evidence="6" type="ORF">LZ480_19090</name>
</gene>
<dbReference type="InterPro" id="IPR004089">
    <property type="entry name" value="MCPsignal_dom"/>
</dbReference>
<keyword evidence="1 3" id="KW-0807">Transducer</keyword>
<organism evidence="6 7">
    <name type="scientific">Solibacillus palustris</name>
    <dbReference type="NCBI Taxonomy" id="2908203"/>
    <lineage>
        <taxon>Bacteria</taxon>
        <taxon>Bacillati</taxon>
        <taxon>Bacillota</taxon>
        <taxon>Bacilli</taxon>
        <taxon>Bacillales</taxon>
        <taxon>Caryophanaceae</taxon>
        <taxon>Solibacillus</taxon>
    </lineage>
</organism>
<dbReference type="Gene3D" id="1.10.287.950">
    <property type="entry name" value="Methyl-accepting chemotaxis protein"/>
    <property type="match status" value="1"/>
</dbReference>
<accession>A0ABS9UI03</accession>
<dbReference type="InterPro" id="IPR012292">
    <property type="entry name" value="Globin/Proto"/>
</dbReference>
<dbReference type="SMART" id="SM00283">
    <property type="entry name" value="MA"/>
    <property type="match status" value="1"/>
</dbReference>
<feature type="coiled-coil region" evidence="4">
    <location>
        <begin position="173"/>
        <end position="200"/>
    </location>
</feature>
<protein>
    <submittedName>
        <fullName evidence="6">Globin-coupled sensor protein</fullName>
    </submittedName>
</protein>
<dbReference type="Pfam" id="PF00015">
    <property type="entry name" value="MCPsignal"/>
    <property type="match status" value="1"/>
</dbReference>
<evidence type="ECO:0000313" key="6">
    <source>
        <dbReference type="EMBL" id="MCH7323972.1"/>
    </source>
</evidence>
<comment type="caution">
    <text evidence="6">The sequence shown here is derived from an EMBL/GenBank/DDBJ whole genome shotgun (WGS) entry which is preliminary data.</text>
</comment>
<keyword evidence="4" id="KW-0175">Coiled coil</keyword>
<name>A0ABS9UI03_9BACL</name>
<dbReference type="SUPFAM" id="SSF58104">
    <property type="entry name" value="Methyl-accepting chemotaxis protein (MCP) signaling domain"/>
    <property type="match status" value="1"/>
</dbReference>
<reference evidence="6 7" key="1">
    <citation type="submission" date="2022-03" db="EMBL/GenBank/DDBJ databases">
        <authorList>
            <person name="Jo J.-H."/>
            <person name="Im W.-T."/>
        </authorList>
    </citation>
    <scope>NUCLEOTIDE SEQUENCE [LARGE SCALE GENOMIC DNA]</scope>
    <source>
        <strain evidence="6 7">MA9</strain>
    </source>
</reference>
<dbReference type="InterPro" id="IPR009050">
    <property type="entry name" value="Globin-like_sf"/>
</dbReference>
<dbReference type="InterPro" id="IPR044398">
    <property type="entry name" value="Globin-sensor_dom"/>
</dbReference>
<dbReference type="PRINTS" id="PR00260">
    <property type="entry name" value="CHEMTRNSDUCR"/>
</dbReference>
<evidence type="ECO:0000256" key="1">
    <source>
        <dbReference type="ARBA" id="ARBA00023224"/>
    </source>
</evidence>
<dbReference type="PANTHER" id="PTHR32089:SF118">
    <property type="entry name" value="HEME-BASED AEROTACTIC TRANSDUCER HEMAT"/>
    <property type="match status" value="1"/>
</dbReference>
<evidence type="ECO:0000256" key="3">
    <source>
        <dbReference type="PROSITE-ProRule" id="PRU00284"/>
    </source>
</evidence>
<proteinExistence type="inferred from homology"/>
<dbReference type="Pfam" id="PF11563">
    <property type="entry name" value="Protoglobin"/>
    <property type="match status" value="1"/>
</dbReference>
<dbReference type="SUPFAM" id="SSF46458">
    <property type="entry name" value="Globin-like"/>
    <property type="match status" value="1"/>
</dbReference>
<dbReference type="InterPro" id="IPR004090">
    <property type="entry name" value="Chemotax_Me-accpt_rcpt"/>
</dbReference>
<dbReference type="Proteomes" id="UP001316087">
    <property type="component" value="Unassembled WGS sequence"/>
</dbReference>
<dbReference type="InterPro" id="IPR039379">
    <property type="entry name" value="Protoglobin_sensor_dom"/>
</dbReference>
<dbReference type="EMBL" id="JAKZFC010000013">
    <property type="protein sequence ID" value="MCH7323972.1"/>
    <property type="molecule type" value="Genomic_DNA"/>
</dbReference>
<dbReference type="PROSITE" id="PS50111">
    <property type="entry name" value="CHEMOTAXIS_TRANSDUC_2"/>
    <property type="match status" value="1"/>
</dbReference>
<dbReference type="RefSeq" id="WP_241371132.1">
    <property type="nucleotide sequence ID" value="NZ_JAKZFC010000013.1"/>
</dbReference>
<comment type="similarity">
    <text evidence="2">Belongs to the methyl-accepting chemotaxis (MCP) protein family.</text>
</comment>
<dbReference type="Gene3D" id="1.10.490.10">
    <property type="entry name" value="Globins"/>
    <property type="match status" value="1"/>
</dbReference>
<dbReference type="CDD" id="cd01068">
    <property type="entry name" value="globin_sensor"/>
    <property type="match status" value="1"/>
</dbReference>